<keyword evidence="12" id="KW-0832">Ubl conjugation</keyword>
<evidence type="ECO:0000256" key="9">
    <source>
        <dbReference type="ARBA" id="ARBA00022695"/>
    </source>
</evidence>
<evidence type="ECO:0000256" key="16">
    <source>
        <dbReference type="ARBA" id="ARBA00035717"/>
    </source>
</evidence>
<dbReference type="SMART" id="SM00481">
    <property type="entry name" value="POLIIIAc"/>
    <property type="match status" value="1"/>
</dbReference>
<dbReference type="Gene3D" id="3.20.20.140">
    <property type="entry name" value="Metal-dependent hydrolases"/>
    <property type="match status" value="1"/>
</dbReference>
<dbReference type="InterPro" id="IPR002054">
    <property type="entry name" value="DNA-dir_DNA_pol_X"/>
</dbReference>
<dbReference type="PRINTS" id="PR00870">
    <property type="entry name" value="DNAPOLXBETA"/>
</dbReference>
<feature type="domain" description="Helix-hairpin-helix DNA-binding motif class 1" evidence="22">
    <location>
        <begin position="50"/>
        <end position="69"/>
    </location>
</feature>
<dbReference type="GO" id="GO:0004527">
    <property type="term" value="F:exonuclease activity"/>
    <property type="evidence" value="ECO:0007669"/>
    <property type="project" value="UniProtKB-KW"/>
</dbReference>
<dbReference type="GO" id="GO:0003887">
    <property type="term" value="F:DNA-directed DNA polymerase activity"/>
    <property type="evidence" value="ECO:0007669"/>
    <property type="project" value="UniProtKB-KW"/>
</dbReference>
<dbReference type="InterPro" id="IPR022311">
    <property type="entry name" value="PolX-like"/>
</dbReference>
<dbReference type="NCBIfam" id="NF006375">
    <property type="entry name" value="PRK08609.1"/>
    <property type="match status" value="1"/>
</dbReference>
<keyword evidence="6" id="KW-0488">Methylation</keyword>
<keyword evidence="14" id="KW-0915">Sodium</keyword>
<keyword evidence="8" id="KW-0808">Transferase</keyword>
<name>A0A9D1PLQ5_9BACI</name>
<dbReference type="InterPro" id="IPR050243">
    <property type="entry name" value="PHP_phosphatase"/>
</dbReference>
<evidence type="ECO:0000256" key="21">
    <source>
        <dbReference type="ARBA" id="ARBA00049244"/>
    </source>
</evidence>
<sequence length="572" mass="65483">MNMNKKDVIQLLEEIALYLELKGENPFRISAYRKAAQALERDVRSLVEINDFSKIPGIGKGTNELIVEFIETGESTVLEELKEEVPAGLIPLLKLPGLGGKRLATLYKELHVTDKASLQQACEDGSIEQVRGFGKKTVANIVEALKQQSSRPERLPVYMMLEIGKKIENYLDSIEEIDRFSMAGSLRRLGETMKDIDFILTTEKREIVRKKIVEMDHVKAVVANGDTKVSVTLEEEYDVNVDFRIVEEAEYATTLHHFTGSKDHNVKMRQLAKSRGEKINEYGVDVEETGETIQFKTEEQFFKHFNLPFIAPELRENGTEVEKIIETTDILERKNIRGDLHMHTTWSDGAESVEEMVEKARTYGYEYIAITDHSKFLRVANGLNETRLRKQREEIALLNEKYDDIHIFAGVEMDILPNGTLDFSDEFLQEMDVVIAAIHSSFDQTEEEIMYRLCTALENPYVDIVAHPTGRIIGRRDGYRVVMDQLIEKAKETNTVLELNANPMRFDLSTEHLRQAQDAGVHIAINTDAHKTGTFYHMDYGVKMGRKAWLTNDTVINTWDKARLETFLNRNK</sequence>
<evidence type="ECO:0000256" key="12">
    <source>
        <dbReference type="ARBA" id="ARBA00022843"/>
    </source>
</evidence>
<dbReference type="Pfam" id="PF02811">
    <property type="entry name" value="PHP"/>
    <property type="match status" value="1"/>
</dbReference>
<reference evidence="25" key="2">
    <citation type="submission" date="2021-04" db="EMBL/GenBank/DDBJ databases">
        <authorList>
            <person name="Gilroy R."/>
        </authorList>
    </citation>
    <scope>NUCLEOTIDE SEQUENCE</scope>
    <source>
        <strain evidence="25">CHK169-2315</strain>
    </source>
</reference>
<dbReference type="PIRSF" id="PIRSF005047">
    <property type="entry name" value="UCP005047_YshC"/>
    <property type="match status" value="1"/>
</dbReference>
<dbReference type="GO" id="GO:0140078">
    <property type="term" value="F:class I DNA-(apurinic or apyrimidinic site) endonuclease activity"/>
    <property type="evidence" value="ECO:0007669"/>
    <property type="project" value="UniProtKB-EC"/>
</dbReference>
<dbReference type="GO" id="GO:0006281">
    <property type="term" value="P:DNA repair"/>
    <property type="evidence" value="ECO:0007669"/>
    <property type="project" value="UniProtKB-KW"/>
</dbReference>
<comment type="subcellular location">
    <subcellularLocation>
        <location evidence="2">Cytoplasm</location>
    </subcellularLocation>
</comment>
<feature type="domain" description="DNA-directed DNA polymerase X" evidence="24">
    <location>
        <begin position="2"/>
        <end position="316"/>
    </location>
</feature>
<dbReference type="EMBL" id="DXHX01000085">
    <property type="protein sequence ID" value="HIV74579.1"/>
    <property type="molecule type" value="Genomic_DNA"/>
</dbReference>
<dbReference type="InterPro" id="IPR003583">
    <property type="entry name" value="Hlx-hairpin-Hlx_DNA-bd_motif"/>
</dbReference>
<evidence type="ECO:0000256" key="4">
    <source>
        <dbReference type="ARBA" id="ARBA00012720"/>
    </source>
</evidence>
<evidence type="ECO:0000259" key="23">
    <source>
        <dbReference type="SMART" id="SM00481"/>
    </source>
</evidence>
<dbReference type="EC" id="4.2.99.18" evidence="4"/>
<evidence type="ECO:0000256" key="6">
    <source>
        <dbReference type="ARBA" id="ARBA00022481"/>
    </source>
</evidence>
<dbReference type="Pfam" id="PF14791">
    <property type="entry name" value="DNA_pol_B_thumb"/>
    <property type="match status" value="1"/>
</dbReference>
<feature type="domain" description="Polymerase/histidinol phosphatase N-terminal" evidence="23">
    <location>
        <begin position="338"/>
        <end position="417"/>
    </location>
</feature>
<comment type="catalytic activity">
    <reaction evidence="19">
        <text>a 5'-end 2'-deoxyribose-2'-deoxyribonucleotide-DNA = (2E,4S)-4-hydroxypenten-2-al-5-phosphate + a 5'-end 5'-phospho-2'-deoxyribonucleoside-DNA + H(+)</text>
        <dbReference type="Rhea" id="RHEA:76255"/>
        <dbReference type="Rhea" id="RHEA-COMP:13180"/>
        <dbReference type="Rhea" id="RHEA-COMP:18657"/>
        <dbReference type="ChEBI" id="CHEBI:15378"/>
        <dbReference type="ChEBI" id="CHEBI:136412"/>
        <dbReference type="ChEBI" id="CHEBI:195194"/>
        <dbReference type="ChEBI" id="CHEBI:195195"/>
    </reaction>
</comment>
<keyword evidence="15" id="KW-0234">DNA repair</keyword>
<evidence type="ECO:0000259" key="22">
    <source>
        <dbReference type="SMART" id="SM00278"/>
    </source>
</evidence>
<dbReference type="InterPro" id="IPR010996">
    <property type="entry name" value="HHH_MUS81"/>
</dbReference>
<dbReference type="SMART" id="SM00483">
    <property type="entry name" value="POLXc"/>
    <property type="match status" value="1"/>
</dbReference>
<evidence type="ECO:0000256" key="13">
    <source>
        <dbReference type="ARBA" id="ARBA00022932"/>
    </source>
</evidence>
<dbReference type="InterPro" id="IPR004013">
    <property type="entry name" value="PHP_dom"/>
</dbReference>
<evidence type="ECO:0000256" key="20">
    <source>
        <dbReference type="ARBA" id="ARBA00045548"/>
    </source>
</evidence>
<dbReference type="GO" id="GO:0042578">
    <property type="term" value="F:phosphoric ester hydrolase activity"/>
    <property type="evidence" value="ECO:0007669"/>
    <property type="project" value="TreeGrafter"/>
</dbReference>
<evidence type="ECO:0000256" key="14">
    <source>
        <dbReference type="ARBA" id="ARBA00023053"/>
    </source>
</evidence>
<dbReference type="PANTHER" id="PTHR36928">
    <property type="entry name" value="PHOSPHATASE YCDX-RELATED"/>
    <property type="match status" value="1"/>
</dbReference>
<dbReference type="InterPro" id="IPR037160">
    <property type="entry name" value="DNA_Pol_thumb_sf"/>
</dbReference>
<dbReference type="Gene3D" id="1.10.150.110">
    <property type="entry name" value="DNA polymerase beta, N-terminal domain-like"/>
    <property type="match status" value="1"/>
</dbReference>
<comment type="catalytic activity">
    <reaction evidence="18">
        <text>2'-deoxyribonucleotide-(2'-deoxyribose 5'-phosphate)-2'-deoxyribonucleotide-DNA = a 3'-end 2'-deoxyribonucleotide-(2,3-dehydro-2,3-deoxyribose 5'-phosphate)-DNA + a 5'-end 5'-phospho-2'-deoxyribonucleoside-DNA + H(+)</text>
        <dbReference type="Rhea" id="RHEA:66592"/>
        <dbReference type="Rhea" id="RHEA-COMP:13180"/>
        <dbReference type="Rhea" id="RHEA-COMP:16897"/>
        <dbReference type="Rhea" id="RHEA-COMP:17067"/>
        <dbReference type="ChEBI" id="CHEBI:15378"/>
        <dbReference type="ChEBI" id="CHEBI:136412"/>
        <dbReference type="ChEBI" id="CHEBI:157695"/>
        <dbReference type="ChEBI" id="CHEBI:167181"/>
        <dbReference type="EC" id="4.2.99.18"/>
    </reaction>
</comment>
<dbReference type="PANTHER" id="PTHR36928:SF1">
    <property type="entry name" value="PHOSPHATASE YCDX-RELATED"/>
    <property type="match status" value="1"/>
</dbReference>
<comment type="function">
    <text evidence="20">Repair polymerase that plays a key role in base-excision repair. During this process, the damaged base is excised by specific DNA glycosylases, the DNA backbone is nicked at the abasic site by an apurinic/apyrimidic (AP) endonuclease, and POLB removes 5'-deoxyribose-phosphate from the preincised AP site acting as a 5'-deoxyribose-phosphate lyase (5'-dRP lyase); through its DNA polymerase activity, it adds one nucleotide to the 3' end of the arising single-nucleotide gap. Conducts 'gap-filling' DNA synthesis in a stepwise distributive fashion rather than in a processive fashion as for other DNA polymerases. It is also able to cleave sugar-phosphate bonds 3' to an intact AP site, acting as an AP lyase.</text>
</comment>
<dbReference type="SMART" id="SM00278">
    <property type="entry name" value="HhH1"/>
    <property type="match status" value="3"/>
</dbReference>
<evidence type="ECO:0000259" key="24">
    <source>
        <dbReference type="SMART" id="SM00483"/>
    </source>
</evidence>
<dbReference type="GO" id="GO:0005829">
    <property type="term" value="C:cytosol"/>
    <property type="evidence" value="ECO:0007669"/>
    <property type="project" value="TreeGrafter"/>
</dbReference>
<comment type="caution">
    <text evidence="25">The sequence shown here is derived from an EMBL/GenBank/DDBJ whole genome shotgun (WGS) entry which is preliminary data.</text>
</comment>
<dbReference type="InterPro" id="IPR047967">
    <property type="entry name" value="PolX_PHP"/>
</dbReference>
<evidence type="ECO:0000313" key="25">
    <source>
        <dbReference type="EMBL" id="HIV74579.1"/>
    </source>
</evidence>
<dbReference type="CDD" id="cd00141">
    <property type="entry name" value="NT_POLXc"/>
    <property type="match status" value="1"/>
</dbReference>
<dbReference type="GO" id="GO:0003677">
    <property type="term" value="F:DNA binding"/>
    <property type="evidence" value="ECO:0007669"/>
    <property type="project" value="InterPro"/>
</dbReference>
<reference evidence="25" key="1">
    <citation type="journal article" date="2021" name="PeerJ">
        <title>Extensive microbial diversity within the chicken gut microbiome revealed by metagenomics and culture.</title>
        <authorList>
            <person name="Gilroy R."/>
            <person name="Ravi A."/>
            <person name="Getino M."/>
            <person name="Pursley I."/>
            <person name="Horton D.L."/>
            <person name="Alikhan N.F."/>
            <person name="Baker D."/>
            <person name="Gharbi K."/>
            <person name="Hall N."/>
            <person name="Watson M."/>
            <person name="Adriaenssens E.M."/>
            <person name="Foster-Nyarko E."/>
            <person name="Jarju S."/>
            <person name="Secka A."/>
            <person name="Antonio M."/>
            <person name="Oren A."/>
            <person name="Chaudhuri R.R."/>
            <person name="La Ragione R."/>
            <person name="Hildebrand F."/>
            <person name="Pallen M.J."/>
        </authorList>
    </citation>
    <scope>NUCLEOTIDE SEQUENCE</scope>
    <source>
        <strain evidence="25">CHK169-2315</strain>
    </source>
</reference>
<comment type="catalytic activity">
    <reaction evidence="21">
        <text>DNA(n) + a 2'-deoxyribonucleoside 5'-triphosphate = DNA(n+1) + diphosphate</text>
        <dbReference type="Rhea" id="RHEA:22508"/>
        <dbReference type="Rhea" id="RHEA-COMP:17339"/>
        <dbReference type="Rhea" id="RHEA-COMP:17340"/>
        <dbReference type="ChEBI" id="CHEBI:33019"/>
        <dbReference type="ChEBI" id="CHEBI:61560"/>
        <dbReference type="ChEBI" id="CHEBI:173112"/>
        <dbReference type="EC" id="2.7.7.7"/>
    </reaction>
</comment>
<gene>
    <name evidence="25" type="primary">polX</name>
    <name evidence="25" type="ORF">H9895_05785</name>
</gene>
<evidence type="ECO:0000256" key="1">
    <source>
        <dbReference type="ARBA" id="ARBA00001946"/>
    </source>
</evidence>
<dbReference type="EC" id="2.7.7.7" evidence="3"/>
<dbReference type="Gene3D" id="3.30.460.10">
    <property type="entry name" value="Beta Polymerase, domain 2"/>
    <property type="match status" value="1"/>
</dbReference>
<keyword evidence="9" id="KW-0548">Nucleotidyltransferase</keyword>
<feature type="domain" description="Helix-hairpin-helix DNA-binding motif class 1" evidence="22">
    <location>
        <begin position="90"/>
        <end position="109"/>
    </location>
</feature>
<keyword evidence="25" id="KW-0540">Nuclease</keyword>
<evidence type="ECO:0000256" key="5">
    <source>
        <dbReference type="ARBA" id="ARBA00020020"/>
    </source>
</evidence>
<keyword evidence="10" id="KW-0235">DNA replication</keyword>
<evidence type="ECO:0000256" key="18">
    <source>
        <dbReference type="ARBA" id="ARBA00044632"/>
    </source>
</evidence>
<dbReference type="Pfam" id="PF14716">
    <property type="entry name" value="HHH_8"/>
    <property type="match status" value="1"/>
</dbReference>
<dbReference type="FunFam" id="3.20.20.140:FF:000047">
    <property type="entry name" value="PHP domain-containing protein"/>
    <property type="match status" value="1"/>
</dbReference>
<keyword evidence="11" id="KW-0227">DNA damage</keyword>
<evidence type="ECO:0000256" key="8">
    <source>
        <dbReference type="ARBA" id="ARBA00022679"/>
    </source>
</evidence>
<evidence type="ECO:0000256" key="7">
    <source>
        <dbReference type="ARBA" id="ARBA00022634"/>
    </source>
</evidence>
<dbReference type="CDD" id="cd07436">
    <property type="entry name" value="PHP_PolX"/>
    <property type="match status" value="1"/>
</dbReference>
<dbReference type="InterPro" id="IPR002008">
    <property type="entry name" value="DNA_pol_X_beta-like"/>
</dbReference>
<dbReference type="Proteomes" id="UP000823937">
    <property type="component" value="Unassembled WGS sequence"/>
</dbReference>
<organism evidence="25 26">
    <name type="scientific">Candidatus Pseudogracilibacillus intestinigallinarum</name>
    <dbReference type="NCBI Taxonomy" id="2838742"/>
    <lineage>
        <taxon>Bacteria</taxon>
        <taxon>Bacillati</taxon>
        <taxon>Bacillota</taxon>
        <taxon>Bacilli</taxon>
        <taxon>Bacillales</taxon>
        <taxon>Bacillaceae</taxon>
        <taxon>Pseudogracilibacillus</taxon>
    </lineage>
</organism>
<dbReference type="InterPro" id="IPR016195">
    <property type="entry name" value="Pol/histidinol_Pase-like"/>
</dbReference>
<evidence type="ECO:0000256" key="15">
    <source>
        <dbReference type="ARBA" id="ARBA00023204"/>
    </source>
</evidence>
<dbReference type="GO" id="GO:0008270">
    <property type="term" value="F:zinc ion binding"/>
    <property type="evidence" value="ECO:0007669"/>
    <property type="project" value="TreeGrafter"/>
</dbReference>
<keyword evidence="25" id="KW-0378">Hydrolase</keyword>
<dbReference type="Pfam" id="PF14520">
    <property type="entry name" value="HHH_5"/>
    <property type="match status" value="1"/>
</dbReference>
<evidence type="ECO:0000256" key="19">
    <source>
        <dbReference type="ARBA" id="ARBA00044678"/>
    </source>
</evidence>
<dbReference type="InterPro" id="IPR003141">
    <property type="entry name" value="Pol/His_phosphatase_N"/>
</dbReference>
<proteinExistence type="predicted"/>
<dbReference type="SUPFAM" id="SSF47802">
    <property type="entry name" value="DNA polymerase beta, N-terminal domain-like"/>
    <property type="match status" value="1"/>
</dbReference>
<accession>A0A9D1PLQ5</accession>
<dbReference type="SUPFAM" id="SSF81301">
    <property type="entry name" value="Nucleotidyltransferase"/>
    <property type="match status" value="1"/>
</dbReference>
<dbReference type="AlphaFoldDB" id="A0A9D1PLQ5"/>
<protein>
    <recommendedName>
        <fullName evidence="5">DNA polymerase beta</fullName>
        <ecNumber evidence="3">2.7.7.7</ecNumber>
        <ecNumber evidence="4">4.2.99.18</ecNumber>
    </recommendedName>
    <alternativeName>
        <fullName evidence="16">5'-deoxyribose-phosphate lyase</fullName>
    </alternativeName>
    <alternativeName>
        <fullName evidence="17">AP lyase</fullName>
    </alternativeName>
</protein>
<feature type="domain" description="Helix-hairpin-helix DNA-binding motif class 1" evidence="22">
    <location>
        <begin position="125"/>
        <end position="144"/>
    </location>
</feature>
<dbReference type="InterPro" id="IPR029398">
    <property type="entry name" value="PolB_thumb"/>
</dbReference>
<comment type="cofactor">
    <cofactor evidence="1">
        <name>Mg(2+)</name>
        <dbReference type="ChEBI" id="CHEBI:18420"/>
    </cofactor>
</comment>
<evidence type="ECO:0000256" key="3">
    <source>
        <dbReference type="ARBA" id="ARBA00012417"/>
    </source>
</evidence>
<evidence type="ECO:0000256" key="17">
    <source>
        <dbReference type="ARBA" id="ARBA00035726"/>
    </source>
</evidence>
<dbReference type="SUPFAM" id="SSF89550">
    <property type="entry name" value="PHP domain-like"/>
    <property type="match status" value="1"/>
</dbReference>
<keyword evidence="25" id="KW-0269">Exonuclease</keyword>
<evidence type="ECO:0000256" key="10">
    <source>
        <dbReference type="ARBA" id="ARBA00022705"/>
    </source>
</evidence>
<evidence type="ECO:0000256" key="11">
    <source>
        <dbReference type="ARBA" id="ARBA00022763"/>
    </source>
</evidence>
<evidence type="ECO:0000313" key="26">
    <source>
        <dbReference type="Proteomes" id="UP000823937"/>
    </source>
</evidence>
<dbReference type="Gene3D" id="3.30.210.10">
    <property type="entry name" value="DNA polymerase, thumb domain"/>
    <property type="match status" value="1"/>
</dbReference>
<keyword evidence="7" id="KW-0237">DNA synthesis</keyword>
<keyword evidence="13" id="KW-0239">DNA-directed DNA polymerase</keyword>
<dbReference type="InterPro" id="IPR027421">
    <property type="entry name" value="DNA_pol_lamdba_lyase_dom_sf"/>
</dbReference>
<evidence type="ECO:0000256" key="2">
    <source>
        <dbReference type="ARBA" id="ARBA00004496"/>
    </source>
</evidence>
<dbReference type="InterPro" id="IPR043519">
    <property type="entry name" value="NT_sf"/>
</dbReference>
<dbReference type="Gene3D" id="1.10.150.20">
    <property type="entry name" value="5' to 3' exonuclease, C-terminal subdomain"/>
    <property type="match status" value="1"/>
</dbReference>